<evidence type="ECO:0000313" key="1">
    <source>
        <dbReference type="EMBL" id="KAF5179368.1"/>
    </source>
</evidence>
<sequence length="62" mass="6890">MPFCCLATSASSSNLQRWKKVYGDSAGQRESFGTLSSMGSGIIESAIMHERESICWDCIRLR</sequence>
<reference evidence="1 2" key="1">
    <citation type="submission" date="2020-06" db="EMBL/GenBank/DDBJ databases">
        <title>Transcriptomic and genomic resources for Thalictrum thalictroides and T. hernandezii: Facilitating candidate gene discovery in an emerging model plant lineage.</title>
        <authorList>
            <person name="Arias T."/>
            <person name="Riano-Pachon D.M."/>
            <person name="Di Stilio V.S."/>
        </authorList>
    </citation>
    <scope>NUCLEOTIDE SEQUENCE [LARGE SCALE GENOMIC DNA]</scope>
    <source>
        <strain evidence="2">cv. WT478/WT964</strain>
        <tissue evidence="1">Leaves</tissue>
    </source>
</reference>
<dbReference type="EMBL" id="JABWDY010038862">
    <property type="protein sequence ID" value="KAF5179368.1"/>
    <property type="molecule type" value="Genomic_DNA"/>
</dbReference>
<feature type="non-terminal residue" evidence="1">
    <location>
        <position position="62"/>
    </location>
</feature>
<keyword evidence="2" id="KW-1185">Reference proteome</keyword>
<organism evidence="1 2">
    <name type="scientific">Thalictrum thalictroides</name>
    <name type="common">Rue-anemone</name>
    <name type="synonym">Anemone thalictroides</name>
    <dbReference type="NCBI Taxonomy" id="46969"/>
    <lineage>
        <taxon>Eukaryota</taxon>
        <taxon>Viridiplantae</taxon>
        <taxon>Streptophyta</taxon>
        <taxon>Embryophyta</taxon>
        <taxon>Tracheophyta</taxon>
        <taxon>Spermatophyta</taxon>
        <taxon>Magnoliopsida</taxon>
        <taxon>Ranunculales</taxon>
        <taxon>Ranunculaceae</taxon>
        <taxon>Thalictroideae</taxon>
        <taxon>Thalictrum</taxon>
    </lineage>
</organism>
<dbReference type="AlphaFoldDB" id="A0A7J6V3W6"/>
<dbReference type="Proteomes" id="UP000554482">
    <property type="component" value="Unassembled WGS sequence"/>
</dbReference>
<evidence type="ECO:0000313" key="2">
    <source>
        <dbReference type="Proteomes" id="UP000554482"/>
    </source>
</evidence>
<accession>A0A7J6V3W6</accession>
<protein>
    <submittedName>
        <fullName evidence="1">Uncharacterized protein</fullName>
    </submittedName>
</protein>
<comment type="caution">
    <text evidence="1">The sequence shown here is derived from an EMBL/GenBank/DDBJ whole genome shotgun (WGS) entry which is preliminary data.</text>
</comment>
<gene>
    <name evidence="1" type="ORF">FRX31_031045</name>
</gene>
<name>A0A7J6V3W6_THATH</name>
<proteinExistence type="predicted"/>